<name>A0ABR8X2Y8_9MICO</name>
<evidence type="ECO:0000256" key="4">
    <source>
        <dbReference type="SAM" id="SignalP"/>
    </source>
</evidence>
<dbReference type="RefSeq" id="WP_191765948.1">
    <property type="nucleotide sequence ID" value="NZ_JACSPM010000002.1"/>
</dbReference>
<gene>
    <name evidence="5" type="ORF">H9622_08455</name>
</gene>
<feature type="chain" id="PRO_5046423018" evidence="4">
    <location>
        <begin position="20"/>
        <end position="429"/>
    </location>
</feature>
<dbReference type="SUPFAM" id="SSF53850">
    <property type="entry name" value="Periplasmic binding protein-like II"/>
    <property type="match status" value="1"/>
</dbReference>
<keyword evidence="6" id="KW-1185">Reference proteome</keyword>
<dbReference type="EMBL" id="JACSPM010000002">
    <property type="protein sequence ID" value="MBD8023619.1"/>
    <property type="molecule type" value="Genomic_DNA"/>
</dbReference>
<evidence type="ECO:0000256" key="3">
    <source>
        <dbReference type="ARBA" id="ARBA00022729"/>
    </source>
</evidence>
<comment type="similarity">
    <text evidence="1">Belongs to the bacterial solute-binding protein 1 family.</text>
</comment>
<evidence type="ECO:0000256" key="2">
    <source>
        <dbReference type="ARBA" id="ARBA00022448"/>
    </source>
</evidence>
<evidence type="ECO:0000256" key="1">
    <source>
        <dbReference type="ARBA" id="ARBA00008520"/>
    </source>
</evidence>
<proteinExistence type="inferred from homology"/>
<feature type="signal peptide" evidence="4">
    <location>
        <begin position="1"/>
        <end position="19"/>
    </location>
</feature>
<dbReference type="PANTHER" id="PTHR30061:SF50">
    <property type="entry name" value="MALTOSE_MALTODEXTRIN-BINDING PERIPLASMIC PROTEIN"/>
    <property type="match status" value="1"/>
</dbReference>
<dbReference type="Gene3D" id="3.40.190.10">
    <property type="entry name" value="Periplasmic binding protein-like II"/>
    <property type="match status" value="1"/>
</dbReference>
<accession>A0ABR8X2Y8</accession>
<dbReference type="Pfam" id="PF13416">
    <property type="entry name" value="SBP_bac_8"/>
    <property type="match status" value="1"/>
</dbReference>
<reference evidence="5 6" key="1">
    <citation type="submission" date="2020-08" db="EMBL/GenBank/DDBJ databases">
        <title>A Genomic Blueprint of the Chicken Gut Microbiome.</title>
        <authorList>
            <person name="Gilroy R."/>
            <person name="Ravi A."/>
            <person name="Getino M."/>
            <person name="Pursley I."/>
            <person name="Horton D.L."/>
            <person name="Alikhan N.-F."/>
            <person name="Baker D."/>
            <person name="Gharbi K."/>
            <person name="Hall N."/>
            <person name="Watson M."/>
            <person name="Adriaenssens E.M."/>
            <person name="Foster-Nyarko E."/>
            <person name="Jarju S."/>
            <person name="Secka A."/>
            <person name="Antonio M."/>
            <person name="Oren A."/>
            <person name="Chaudhuri R."/>
            <person name="La Ragione R.M."/>
            <person name="Hildebrand F."/>
            <person name="Pallen M.J."/>
        </authorList>
    </citation>
    <scope>NUCLEOTIDE SEQUENCE [LARGE SCALE GENOMIC DNA]</scope>
    <source>
        <strain evidence="5 6">Sa1CUA4</strain>
    </source>
</reference>
<dbReference type="PROSITE" id="PS51257">
    <property type="entry name" value="PROKAR_LIPOPROTEIN"/>
    <property type="match status" value="1"/>
</dbReference>
<sequence length="429" mass="44680">MNKKLGALALVGASAVVLAGCAGGGGAAAPSEAATGDLTVWLVGTDTPQTARDYLKETFEEENDGWTLTIEEKTWADVSDTYEAALSSNDAPDVVEVGNTQAIGFADKGLFLDISDMEDALGGDDLLPGLVEAGTYDDSLWAAPYYAGGRVVFYTPQIVGDTLPATLEEYVEKGAELTTATVSGIYAPGRDWYNALPYVWANGGEIAVQDGDVWDAQFGSPESVKGLEMLQDVYENATVAPVDGNERLGNIAFCAGEVGFLSTPAWAEGNLTGAWPWGDEAAGEEVSNGCPDTYAKDLGAFALPGLEEGETAPIFAGGSNVAIAFKSDAQTKAKAALEIMLSTGYQELLAEQGLVPGIISAASALPDTDSAKAQAEALANSKFTPASPNWGEVEAALIIPDALVRIAQGEDVQTVADELDTQIEDILNK</sequence>
<keyword evidence="3 4" id="KW-0732">Signal</keyword>
<protein>
    <submittedName>
        <fullName evidence="5">Extracellular solute-binding protein</fullName>
    </submittedName>
</protein>
<evidence type="ECO:0000313" key="6">
    <source>
        <dbReference type="Proteomes" id="UP000602532"/>
    </source>
</evidence>
<keyword evidence="2" id="KW-0813">Transport</keyword>
<dbReference type="InterPro" id="IPR006059">
    <property type="entry name" value="SBP"/>
</dbReference>
<organism evidence="5 6">
    <name type="scientific">Microbacterium gallinarum</name>
    <dbReference type="NCBI Taxonomy" id="2762209"/>
    <lineage>
        <taxon>Bacteria</taxon>
        <taxon>Bacillati</taxon>
        <taxon>Actinomycetota</taxon>
        <taxon>Actinomycetes</taxon>
        <taxon>Micrococcales</taxon>
        <taxon>Microbacteriaceae</taxon>
        <taxon>Microbacterium</taxon>
    </lineage>
</organism>
<dbReference type="Proteomes" id="UP000602532">
    <property type="component" value="Unassembled WGS sequence"/>
</dbReference>
<dbReference type="PANTHER" id="PTHR30061">
    <property type="entry name" value="MALTOSE-BINDING PERIPLASMIC PROTEIN"/>
    <property type="match status" value="1"/>
</dbReference>
<evidence type="ECO:0000313" key="5">
    <source>
        <dbReference type="EMBL" id="MBD8023619.1"/>
    </source>
</evidence>
<comment type="caution">
    <text evidence="5">The sequence shown here is derived from an EMBL/GenBank/DDBJ whole genome shotgun (WGS) entry which is preliminary data.</text>
</comment>